<name>A0AAN8XAW5_HALRR</name>
<gene>
    <name evidence="1" type="ORF">SK128_015803</name>
</gene>
<dbReference type="EMBL" id="JAXCGZ010009471">
    <property type="protein sequence ID" value="KAK7077098.1"/>
    <property type="molecule type" value="Genomic_DNA"/>
</dbReference>
<sequence>MVLLALFNATGVCMSVRAIATLPCYFTVYMTCTFQIALSAEVFSESWRLDPQCLGETTTMELPSDRRAHHLCQRLIMDFTSPMLPCQETVDVKPYYETCLRYLSSVSNQDGNTYVHQDSALDQPMTAKPNISGTLFNEDNWNLRENATSTEISEDIYHSLSFQISFRDILFPYADARSSVIDATKEELIAICNIYAAYFGVCKAKDIDISLPPICGSSSRLSYSESVSSRTREVDIVLLVDESSCDSFMYQHLISPLPEVLERIALGKNISSVKMAAIGYGSGEGDIVYHIRGPSLLTSPSQIQLSQLHGTDPPRGPLIDGLRAVSNFPFRPGSIRVALVLRCSNQDIPQFTETLPKEMIRRRLLLFTLTPDLLVFNPTRPKAVRNTIGLDRWRIYSLRHDKQRSEDSWGVRRPDSNIARLAMKSGGGVFTVTPLRDEVRSGYYMKLFRKTLSRAILKTVVNVYNHHLKVSRGQQQL</sequence>
<dbReference type="PANTHER" id="PTHR37860:SF1">
    <property type="match status" value="1"/>
</dbReference>
<organism evidence="1 2">
    <name type="scientific">Halocaridina rubra</name>
    <name type="common">Hawaiian red shrimp</name>
    <dbReference type="NCBI Taxonomy" id="373956"/>
    <lineage>
        <taxon>Eukaryota</taxon>
        <taxon>Metazoa</taxon>
        <taxon>Ecdysozoa</taxon>
        <taxon>Arthropoda</taxon>
        <taxon>Crustacea</taxon>
        <taxon>Multicrustacea</taxon>
        <taxon>Malacostraca</taxon>
        <taxon>Eumalacostraca</taxon>
        <taxon>Eucarida</taxon>
        <taxon>Decapoda</taxon>
        <taxon>Pleocyemata</taxon>
        <taxon>Caridea</taxon>
        <taxon>Atyoidea</taxon>
        <taxon>Atyidae</taxon>
        <taxon>Halocaridina</taxon>
    </lineage>
</organism>
<accession>A0AAN8XAW5</accession>
<protein>
    <submittedName>
        <fullName evidence="1">Uncharacterized protein</fullName>
    </submittedName>
</protein>
<dbReference type="AlphaFoldDB" id="A0AAN8XAW5"/>
<evidence type="ECO:0000313" key="1">
    <source>
        <dbReference type="EMBL" id="KAK7077098.1"/>
    </source>
</evidence>
<evidence type="ECO:0000313" key="2">
    <source>
        <dbReference type="Proteomes" id="UP001381693"/>
    </source>
</evidence>
<keyword evidence="2" id="KW-1185">Reference proteome</keyword>
<dbReference type="PANTHER" id="PTHR37860">
    <property type="entry name" value="AGAP008810-PA"/>
    <property type="match status" value="1"/>
</dbReference>
<dbReference type="Proteomes" id="UP001381693">
    <property type="component" value="Unassembled WGS sequence"/>
</dbReference>
<reference evidence="1 2" key="1">
    <citation type="submission" date="2023-11" db="EMBL/GenBank/DDBJ databases">
        <title>Halocaridina rubra genome assembly.</title>
        <authorList>
            <person name="Smith C."/>
        </authorList>
    </citation>
    <scope>NUCLEOTIDE SEQUENCE [LARGE SCALE GENOMIC DNA]</scope>
    <source>
        <strain evidence="1">EP-1</strain>
        <tissue evidence="1">Whole</tissue>
    </source>
</reference>
<comment type="caution">
    <text evidence="1">The sequence shown here is derived from an EMBL/GenBank/DDBJ whole genome shotgun (WGS) entry which is preliminary data.</text>
</comment>
<proteinExistence type="predicted"/>